<organism evidence="1 2">
    <name type="scientific">Phytophthora fragariae</name>
    <dbReference type="NCBI Taxonomy" id="53985"/>
    <lineage>
        <taxon>Eukaryota</taxon>
        <taxon>Sar</taxon>
        <taxon>Stramenopiles</taxon>
        <taxon>Oomycota</taxon>
        <taxon>Peronosporomycetes</taxon>
        <taxon>Peronosporales</taxon>
        <taxon>Peronosporaceae</taxon>
        <taxon>Phytophthora</taxon>
    </lineage>
</organism>
<accession>A0A6G0LBG6</accession>
<comment type="caution">
    <text evidence="1">The sequence shown here is derived from an EMBL/GenBank/DDBJ whole genome shotgun (WGS) entry which is preliminary data.</text>
</comment>
<evidence type="ECO:0000313" key="1">
    <source>
        <dbReference type="EMBL" id="KAE9114583.1"/>
    </source>
</evidence>
<dbReference type="Proteomes" id="UP000488956">
    <property type="component" value="Unassembled WGS sequence"/>
</dbReference>
<evidence type="ECO:0000313" key="2">
    <source>
        <dbReference type="Proteomes" id="UP000488956"/>
    </source>
</evidence>
<evidence type="ECO:0008006" key="3">
    <source>
        <dbReference type="Google" id="ProtNLM"/>
    </source>
</evidence>
<reference evidence="1 2" key="1">
    <citation type="submission" date="2018-09" db="EMBL/GenBank/DDBJ databases">
        <title>Genomic investigation of the strawberry pathogen Phytophthora fragariae indicates pathogenicity is determined by transcriptional variation in three key races.</title>
        <authorList>
            <person name="Adams T.M."/>
            <person name="Armitage A.D."/>
            <person name="Sobczyk M.K."/>
            <person name="Bates H.J."/>
            <person name="Dunwell J.M."/>
            <person name="Nellist C.F."/>
            <person name="Harrison R.J."/>
        </authorList>
    </citation>
    <scope>NUCLEOTIDE SEQUENCE [LARGE SCALE GENOMIC DNA]</scope>
    <source>
        <strain evidence="1 2">ONT-3</strain>
    </source>
</reference>
<dbReference type="Gene3D" id="3.30.420.10">
    <property type="entry name" value="Ribonuclease H-like superfamily/Ribonuclease H"/>
    <property type="match status" value="1"/>
</dbReference>
<dbReference type="EMBL" id="QXFX01000467">
    <property type="protein sequence ID" value="KAE9114583.1"/>
    <property type="molecule type" value="Genomic_DNA"/>
</dbReference>
<dbReference type="GO" id="GO:0003676">
    <property type="term" value="F:nucleic acid binding"/>
    <property type="evidence" value="ECO:0007669"/>
    <property type="project" value="InterPro"/>
</dbReference>
<proteinExistence type="predicted"/>
<sequence>MAFFEEQEVSVVDWSARSPDLKPIQNLWAILACKVYANGPKTPM</sequence>
<dbReference type="AlphaFoldDB" id="A0A6G0LBG6"/>
<dbReference type="InterPro" id="IPR036397">
    <property type="entry name" value="RNaseH_sf"/>
</dbReference>
<gene>
    <name evidence="1" type="ORF">PF010_g9645</name>
</gene>
<protein>
    <recommendedName>
        <fullName evidence="3">DDE-1 domain-containing protein</fullName>
    </recommendedName>
</protein>
<name>A0A6G0LBG6_9STRA</name>